<dbReference type="GO" id="GO:0016020">
    <property type="term" value="C:membrane"/>
    <property type="evidence" value="ECO:0007669"/>
    <property type="project" value="InterPro"/>
</dbReference>
<dbReference type="InterPro" id="IPR000620">
    <property type="entry name" value="EamA_dom"/>
</dbReference>
<evidence type="ECO:0000313" key="4">
    <source>
        <dbReference type="Proteomes" id="UP000034837"/>
    </source>
</evidence>
<protein>
    <recommendedName>
        <fullName evidence="2">EamA domain-containing protein</fullName>
    </recommendedName>
</protein>
<accession>A0A0G1A709</accession>
<name>A0A0G1A709_9BACT</name>
<evidence type="ECO:0000256" key="1">
    <source>
        <dbReference type="SAM" id="Phobius"/>
    </source>
</evidence>
<comment type="caution">
    <text evidence="3">The sequence shown here is derived from an EMBL/GenBank/DDBJ whole genome shotgun (WGS) entry which is preliminary data.</text>
</comment>
<feature type="transmembrane region" description="Helical" evidence="1">
    <location>
        <begin position="95"/>
        <end position="115"/>
    </location>
</feature>
<feature type="transmembrane region" description="Helical" evidence="1">
    <location>
        <begin position="153"/>
        <end position="174"/>
    </location>
</feature>
<proteinExistence type="predicted"/>
<dbReference type="EMBL" id="LCDO01000006">
    <property type="protein sequence ID" value="KKS56739.1"/>
    <property type="molecule type" value="Genomic_DNA"/>
</dbReference>
<dbReference type="InterPro" id="IPR037185">
    <property type="entry name" value="EmrE-like"/>
</dbReference>
<keyword evidence="1" id="KW-0472">Membrane</keyword>
<dbReference type="PANTHER" id="PTHR22911">
    <property type="entry name" value="ACYL-MALONYL CONDENSING ENZYME-RELATED"/>
    <property type="match status" value="1"/>
</dbReference>
<dbReference type="Gene3D" id="1.10.3730.20">
    <property type="match status" value="1"/>
</dbReference>
<dbReference type="Proteomes" id="UP000034837">
    <property type="component" value="Unassembled WGS sequence"/>
</dbReference>
<dbReference type="AlphaFoldDB" id="A0A0G1A709"/>
<reference evidence="3 4" key="1">
    <citation type="journal article" date="2015" name="Nature">
        <title>rRNA introns, odd ribosomes, and small enigmatic genomes across a large radiation of phyla.</title>
        <authorList>
            <person name="Brown C.T."/>
            <person name="Hug L.A."/>
            <person name="Thomas B.C."/>
            <person name="Sharon I."/>
            <person name="Castelle C.J."/>
            <person name="Singh A."/>
            <person name="Wilkins M.J."/>
            <person name="Williams K.H."/>
            <person name="Banfield J.F."/>
        </authorList>
    </citation>
    <scope>NUCLEOTIDE SEQUENCE [LARGE SCALE GENOMIC DNA]</scope>
</reference>
<dbReference type="Pfam" id="PF00892">
    <property type="entry name" value="EamA"/>
    <property type="match status" value="1"/>
</dbReference>
<organism evidence="3 4">
    <name type="scientific">Candidatus Magasanikbacteria bacterium GW2011_GWA2_42_32</name>
    <dbReference type="NCBI Taxonomy" id="1619039"/>
    <lineage>
        <taxon>Bacteria</taxon>
        <taxon>Candidatus Magasanikiibacteriota</taxon>
    </lineage>
</organism>
<sequence>MNWFLIALIPPAIWSATNHFDKYLISKYFKGGGVGALMMFSSIIGVFILSIIAIVHPEVLSFPFSKGIFIASNGFMYLLATLPYLYALKKDETSIAVPMFQLIPVFTYFLAWLILGETLNGNQLFGGILIILGAIIISLELSEAKKIVIKKEVLLLMTISSLFFSLNFLFFKYFAVTASFWVTSFWEYVGFAIFSFFLFVFIKKYRDEFISVIKANKLTVLTLNGINEVLNMIAKLSFNFASLLTPITLTWIVDGFQPLFVFIYGVILTLFFPHISKENITKKHLAHKILAISIMLIGTFLINKK</sequence>
<feature type="transmembrane region" description="Helical" evidence="1">
    <location>
        <begin position="259"/>
        <end position="276"/>
    </location>
</feature>
<feature type="transmembrane region" description="Helical" evidence="1">
    <location>
        <begin position="34"/>
        <end position="55"/>
    </location>
</feature>
<evidence type="ECO:0000259" key="2">
    <source>
        <dbReference type="Pfam" id="PF00892"/>
    </source>
</evidence>
<feature type="transmembrane region" description="Helical" evidence="1">
    <location>
        <begin position="121"/>
        <end position="141"/>
    </location>
</feature>
<keyword evidence="1" id="KW-0812">Transmembrane</keyword>
<evidence type="ECO:0000313" key="3">
    <source>
        <dbReference type="EMBL" id="KKS56739.1"/>
    </source>
</evidence>
<feature type="transmembrane region" description="Helical" evidence="1">
    <location>
        <begin position="180"/>
        <end position="202"/>
    </location>
</feature>
<keyword evidence="1" id="KW-1133">Transmembrane helix</keyword>
<dbReference type="PANTHER" id="PTHR22911:SF137">
    <property type="entry name" value="SOLUTE CARRIER FAMILY 35 MEMBER G2-RELATED"/>
    <property type="match status" value="1"/>
</dbReference>
<feature type="transmembrane region" description="Helical" evidence="1">
    <location>
        <begin position="67"/>
        <end position="88"/>
    </location>
</feature>
<feature type="domain" description="EamA" evidence="2">
    <location>
        <begin position="3"/>
        <end position="138"/>
    </location>
</feature>
<feature type="transmembrane region" description="Helical" evidence="1">
    <location>
        <begin position="285"/>
        <end position="302"/>
    </location>
</feature>
<gene>
    <name evidence="3" type="ORF">UV20_C0006G0022</name>
</gene>
<dbReference type="SUPFAM" id="SSF103481">
    <property type="entry name" value="Multidrug resistance efflux transporter EmrE"/>
    <property type="match status" value="1"/>
</dbReference>